<keyword evidence="2" id="KW-1185">Reference proteome</keyword>
<evidence type="ECO:0000313" key="2">
    <source>
        <dbReference type="Proteomes" id="UP000887013"/>
    </source>
</evidence>
<reference evidence="1" key="1">
    <citation type="submission" date="2020-08" db="EMBL/GenBank/DDBJ databases">
        <title>Multicomponent nature underlies the extraordinary mechanical properties of spider dragline silk.</title>
        <authorList>
            <person name="Kono N."/>
            <person name="Nakamura H."/>
            <person name="Mori M."/>
            <person name="Yoshida Y."/>
            <person name="Ohtoshi R."/>
            <person name="Malay A.D."/>
            <person name="Moran D.A.P."/>
            <person name="Tomita M."/>
            <person name="Numata K."/>
            <person name="Arakawa K."/>
        </authorList>
    </citation>
    <scope>NUCLEOTIDE SEQUENCE</scope>
</reference>
<dbReference type="EMBL" id="BMAW01055861">
    <property type="protein sequence ID" value="GFT03169.1"/>
    <property type="molecule type" value="Genomic_DNA"/>
</dbReference>
<accession>A0A8X6NAH1</accession>
<dbReference type="Proteomes" id="UP000887013">
    <property type="component" value="Unassembled WGS sequence"/>
</dbReference>
<dbReference type="Pfam" id="PF05380">
    <property type="entry name" value="Peptidase_A17"/>
    <property type="match status" value="1"/>
</dbReference>
<gene>
    <name evidence="1" type="primary">AVEN_29820_1</name>
    <name evidence="1" type="ORF">NPIL_614031</name>
</gene>
<evidence type="ECO:0000313" key="1">
    <source>
        <dbReference type="EMBL" id="GFT03169.1"/>
    </source>
</evidence>
<proteinExistence type="predicted"/>
<sequence length="98" mass="11168">MSEGCFNLKGWESNVECKYTSRNFGDTSVLGVIWNLDENTLKCKIDLEILSCGTKVNKRLIMSTVQKLYDPIGVLTPASLLPKLIIQDLWKSHFSWDE</sequence>
<name>A0A8X6NAH1_NEPPI</name>
<organism evidence="1 2">
    <name type="scientific">Nephila pilipes</name>
    <name type="common">Giant wood spider</name>
    <name type="synonym">Nephila maculata</name>
    <dbReference type="NCBI Taxonomy" id="299642"/>
    <lineage>
        <taxon>Eukaryota</taxon>
        <taxon>Metazoa</taxon>
        <taxon>Ecdysozoa</taxon>
        <taxon>Arthropoda</taxon>
        <taxon>Chelicerata</taxon>
        <taxon>Arachnida</taxon>
        <taxon>Araneae</taxon>
        <taxon>Araneomorphae</taxon>
        <taxon>Entelegynae</taxon>
        <taxon>Araneoidea</taxon>
        <taxon>Nephilidae</taxon>
        <taxon>Nephila</taxon>
    </lineage>
</organism>
<dbReference type="PANTHER" id="PTHR47331">
    <property type="entry name" value="PHD-TYPE DOMAIN-CONTAINING PROTEIN"/>
    <property type="match status" value="1"/>
</dbReference>
<protein>
    <submittedName>
        <fullName evidence="1">Uncharacterized protein</fullName>
    </submittedName>
</protein>
<comment type="caution">
    <text evidence="1">The sequence shown here is derived from an EMBL/GenBank/DDBJ whole genome shotgun (WGS) entry which is preliminary data.</text>
</comment>
<dbReference type="InterPro" id="IPR008042">
    <property type="entry name" value="Retrotrans_Pao"/>
</dbReference>
<dbReference type="AlphaFoldDB" id="A0A8X6NAH1"/>
<dbReference type="OrthoDB" id="416987at2759"/>